<dbReference type="PANTHER" id="PTHR38011">
    <property type="entry name" value="DIHYDROFOLATE REDUCTASE FAMILY PROTEIN (AFU_ORTHOLOGUE AFUA_8G06820)"/>
    <property type="match status" value="1"/>
</dbReference>
<dbReference type="RefSeq" id="WP_337716230.1">
    <property type="nucleotide sequence ID" value="NZ_JBBEUB010000002.1"/>
</dbReference>
<dbReference type="SUPFAM" id="SSF53597">
    <property type="entry name" value="Dihydrofolate reductase-like"/>
    <property type="match status" value="1"/>
</dbReference>
<organism evidence="2 3">
    <name type="scientific">Pedobacter panaciterrae</name>
    <dbReference type="NCBI Taxonomy" id="363849"/>
    <lineage>
        <taxon>Bacteria</taxon>
        <taxon>Pseudomonadati</taxon>
        <taxon>Bacteroidota</taxon>
        <taxon>Sphingobacteriia</taxon>
        <taxon>Sphingobacteriales</taxon>
        <taxon>Sphingobacteriaceae</taxon>
        <taxon>Pedobacter</taxon>
    </lineage>
</organism>
<evidence type="ECO:0000313" key="3">
    <source>
        <dbReference type="Proteomes" id="UP001378956"/>
    </source>
</evidence>
<evidence type="ECO:0000259" key="1">
    <source>
        <dbReference type="Pfam" id="PF01872"/>
    </source>
</evidence>
<keyword evidence="3" id="KW-1185">Reference proteome</keyword>
<dbReference type="Pfam" id="PF01872">
    <property type="entry name" value="RibD_C"/>
    <property type="match status" value="1"/>
</dbReference>
<accession>A0ABU8NMY4</accession>
<proteinExistence type="predicted"/>
<reference evidence="2 3" key="1">
    <citation type="submission" date="2024-03" db="EMBL/GenBank/DDBJ databases">
        <title>Sequence of Lycoming College Course Isolates.</title>
        <authorList>
            <person name="Plotts O."/>
            <person name="Newman J."/>
        </authorList>
    </citation>
    <scope>NUCLEOTIDE SEQUENCE [LARGE SCALE GENOMIC DNA]</scope>
    <source>
        <strain evidence="2 3">CJB-3</strain>
    </source>
</reference>
<comment type="caution">
    <text evidence="2">The sequence shown here is derived from an EMBL/GenBank/DDBJ whole genome shotgun (WGS) entry which is preliminary data.</text>
</comment>
<sequence length="183" mass="20818">MRKLILGLAITLDGYIEGPNGEYDWCFTDQDYGLNEFFDRIDAIFIGRKSYEIAQQYADSNNGEIVPGMPAMKEYVFSKTLKTVKEGAILISDNSITEARRIKEEPGKDIWLYGGAELTDALMKEGLVDELWLSVHPILLGDGKTLFHKKDNRTKLTLLKSKTYESGLVSLNYRINNDQWPPM</sequence>
<feature type="domain" description="Bacterial bifunctional deaminase-reductase C-terminal" evidence="1">
    <location>
        <begin position="2"/>
        <end position="169"/>
    </location>
</feature>
<dbReference type="Gene3D" id="3.40.430.10">
    <property type="entry name" value="Dihydrofolate Reductase, subunit A"/>
    <property type="match status" value="1"/>
</dbReference>
<dbReference type="Proteomes" id="UP001378956">
    <property type="component" value="Unassembled WGS sequence"/>
</dbReference>
<dbReference type="PANTHER" id="PTHR38011:SF11">
    <property type="entry name" value="2,5-DIAMINO-6-RIBOSYLAMINO-4(3H)-PYRIMIDINONE 5'-PHOSPHATE REDUCTASE"/>
    <property type="match status" value="1"/>
</dbReference>
<evidence type="ECO:0000313" key="2">
    <source>
        <dbReference type="EMBL" id="MEJ2902583.1"/>
    </source>
</evidence>
<dbReference type="InterPro" id="IPR002734">
    <property type="entry name" value="RibDG_C"/>
</dbReference>
<protein>
    <submittedName>
        <fullName evidence="2">Dihydrofolate reductase family protein</fullName>
    </submittedName>
</protein>
<name>A0ABU8NMY4_9SPHI</name>
<dbReference type="InterPro" id="IPR050765">
    <property type="entry name" value="Riboflavin_Biosynth_HTPR"/>
</dbReference>
<gene>
    <name evidence="2" type="ORF">WAE58_09095</name>
</gene>
<dbReference type="InterPro" id="IPR024072">
    <property type="entry name" value="DHFR-like_dom_sf"/>
</dbReference>
<dbReference type="EMBL" id="JBBEUB010000002">
    <property type="protein sequence ID" value="MEJ2902583.1"/>
    <property type="molecule type" value="Genomic_DNA"/>
</dbReference>